<comment type="pathway">
    <text evidence="1 7">Cell wall biogenesis; peptidoglycan biosynthesis.</text>
</comment>
<evidence type="ECO:0000259" key="9">
    <source>
        <dbReference type="PROSITE" id="PS52029"/>
    </source>
</evidence>
<dbReference type="Proteomes" id="UP000231263">
    <property type="component" value="Unassembled WGS sequence"/>
</dbReference>
<evidence type="ECO:0000256" key="4">
    <source>
        <dbReference type="ARBA" id="ARBA00022960"/>
    </source>
</evidence>
<evidence type="ECO:0000256" key="1">
    <source>
        <dbReference type="ARBA" id="ARBA00004752"/>
    </source>
</evidence>
<keyword evidence="5 7" id="KW-0573">Peptidoglycan synthesis</keyword>
<evidence type="ECO:0000256" key="7">
    <source>
        <dbReference type="PROSITE-ProRule" id="PRU01373"/>
    </source>
</evidence>
<keyword evidence="4 7" id="KW-0133">Cell shape</keyword>
<dbReference type="InterPro" id="IPR013517">
    <property type="entry name" value="FG-GAP"/>
</dbReference>
<evidence type="ECO:0000313" key="10">
    <source>
        <dbReference type="EMBL" id="PJA46252.1"/>
    </source>
</evidence>
<dbReference type="Gene3D" id="2.130.10.130">
    <property type="entry name" value="Integrin alpha, N-terminal"/>
    <property type="match status" value="2"/>
</dbReference>
<accession>A0A2M7XEH0</accession>
<feature type="chain" id="PRO_5014857205" description="L,D-TPase catalytic domain-containing protein" evidence="8">
    <location>
        <begin position="36"/>
        <end position="475"/>
    </location>
</feature>
<dbReference type="GO" id="GO:0018104">
    <property type="term" value="P:peptidoglycan-protein cross-linking"/>
    <property type="evidence" value="ECO:0007669"/>
    <property type="project" value="TreeGrafter"/>
</dbReference>
<dbReference type="CDD" id="cd16913">
    <property type="entry name" value="YkuD_like"/>
    <property type="match status" value="1"/>
</dbReference>
<dbReference type="InterPro" id="IPR038063">
    <property type="entry name" value="Transpep_catalytic_dom"/>
</dbReference>
<evidence type="ECO:0000256" key="8">
    <source>
        <dbReference type="SAM" id="SignalP"/>
    </source>
</evidence>
<dbReference type="Pfam" id="PF03734">
    <property type="entry name" value="YkuD"/>
    <property type="match status" value="1"/>
</dbReference>
<evidence type="ECO:0000256" key="2">
    <source>
        <dbReference type="ARBA" id="ARBA00022679"/>
    </source>
</evidence>
<feature type="domain" description="L,D-TPase catalytic" evidence="9">
    <location>
        <begin position="354"/>
        <end position="474"/>
    </location>
</feature>
<dbReference type="GO" id="GO:0071555">
    <property type="term" value="P:cell wall organization"/>
    <property type="evidence" value="ECO:0007669"/>
    <property type="project" value="UniProtKB-UniRule"/>
</dbReference>
<evidence type="ECO:0000256" key="6">
    <source>
        <dbReference type="ARBA" id="ARBA00023316"/>
    </source>
</evidence>
<name>A0A2M7XEH0_9BACT</name>
<dbReference type="EMBL" id="PFWT01000012">
    <property type="protein sequence ID" value="PJA46252.1"/>
    <property type="molecule type" value="Genomic_DNA"/>
</dbReference>
<dbReference type="GO" id="GO:0005576">
    <property type="term" value="C:extracellular region"/>
    <property type="evidence" value="ECO:0007669"/>
    <property type="project" value="TreeGrafter"/>
</dbReference>
<proteinExistence type="predicted"/>
<dbReference type="PANTHER" id="PTHR30582:SF2">
    <property type="entry name" value="L,D-TRANSPEPTIDASE YCIB-RELATED"/>
    <property type="match status" value="1"/>
</dbReference>
<dbReference type="SUPFAM" id="SSF69318">
    <property type="entry name" value="Integrin alpha N-terminal domain"/>
    <property type="match status" value="1"/>
</dbReference>
<dbReference type="PANTHER" id="PTHR30582">
    <property type="entry name" value="L,D-TRANSPEPTIDASE"/>
    <property type="match status" value="1"/>
</dbReference>
<feature type="active site" description="Nucleophile" evidence="7">
    <location>
        <position position="450"/>
    </location>
</feature>
<feature type="signal peptide" evidence="8">
    <location>
        <begin position="1"/>
        <end position="35"/>
    </location>
</feature>
<dbReference type="Pfam" id="PF13517">
    <property type="entry name" value="FG-GAP_3"/>
    <property type="match status" value="1"/>
</dbReference>
<feature type="active site" description="Proton donor/acceptor" evidence="7">
    <location>
        <position position="434"/>
    </location>
</feature>
<protein>
    <recommendedName>
        <fullName evidence="9">L,D-TPase catalytic domain-containing protein</fullName>
    </recommendedName>
</protein>
<evidence type="ECO:0000256" key="3">
    <source>
        <dbReference type="ARBA" id="ARBA00022729"/>
    </source>
</evidence>
<sequence length="475" mass="51730">MNNSYNLESSVKCKHMKKFVFAFSFLFLVPLFARAENTDSVSVSLFNDGGEITNNFFPFGEDYRGVATLTSADMGTDGTEEIIVGSGPGLEPLVKIFRQDGSLINEFLAYQPSYQGGITVAVCDLNNDKLQDIVTGTMSSGGPHVRIFSRSGDILFRGGFFAYADDFRGGANVACGDVDGDGQTDIVTSAGLGGGPHIKVFDPYGNMKYEIFAGSASDNTGATISIGDLDGDGDGEIITGRMGAGDPTVHIFDFQKKSLKEILVFDAFLDYNSGISVTASDINNDGKDEIGVTTSKNNPGIVKFFDLKGAEISTNSPFTNGTEQNLVVSALNDTKNTRLLIMSSSPRIGGDIGKYIRVDLSEQKLYAYENGVLTNSFLVSTGVSGHRTPVGKTEISAKLLWHDYVWSYGVGNPNNYNLPNVKYNLRFRNHFYIHYAYWHNNFGHPMSHGCVNVNLENSEWIFNWGEVGTPVEIVQ</sequence>
<dbReference type="InterPro" id="IPR050979">
    <property type="entry name" value="LD-transpeptidase"/>
</dbReference>
<dbReference type="Gene3D" id="2.40.440.10">
    <property type="entry name" value="L,D-transpeptidase catalytic domain-like"/>
    <property type="match status" value="1"/>
</dbReference>
<dbReference type="GO" id="GO:0016740">
    <property type="term" value="F:transferase activity"/>
    <property type="evidence" value="ECO:0007669"/>
    <property type="project" value="UniProtKB-KW"/>
</dbReference>
<organism evidence="10 11">
    <name type="scientific">Candidatus Uhrbacteria bacterium CG_4_9_14_3_um_filter_41_35</name>
    <dbReference type="NCBI Taxonomy" id="1975034"/>
    <lineage>
        <taxon>Bacteria</taxon>
        <taxon>Candidatus Uhriibacteriota</taxon>
    </lineage>
</organism>
<reference evidence="11" key="1">
    <citation type="submission" date="2017-09" db="EMBL/GenBank/DDBJ databases">
        <title>Depth-based differentiation of microbial function through sediment-hosted aquifers and enrichment of novel symbionts in the deep terrestrial subsurface.</title>
        <authorList>
            <person name="Probst A.J."/>
            <person name="Ladd B."/>
            <person name="Jarett J.K."/>
            <person name="Geller-Mcgrath D.E."/>
            <person name="Sieber C.M.K."/>
            <person name="Emerson J.B."/>
            <person name="Anantharaman K."/>
            <person name="Thomas B.C."/>
            <person name="Malmstrom R."/>
            <person name="Stieglmeier M."/>
            <person name="Klingl A."/>
            <person name="Woyke T."/>
            <person name="Ryan C.M."/>
            <person name="Banfield J.F."/>
        </authorList>
    </citation>
    <scope>NUCLEOTIDE SEQUENCE [LARGE SCALE GENOMIC DNA]</scope>
</reference>
<evidence type="ECO:0000256" key="5">
    <source>
        <dbReference type="ARBA" id="ARBA00022984"/>
    </source>
</evidence>
<gene>
    <name evidence="10" type="ORF">CO173_03295</name>
</gene>
<dbReference type="UniPathway" id="UPA00219"/>
<keyword evidence="2" id="KW-0808">Transferase</keyword>
<keyword evidence="3 8" id="KW-0732">Signal</keyword>
<dbReference type="InterPro" id="IPR005490">
    <property type="entry name" value="LD_TPept_cat_dom"/>
</dbReference>
<comment type="caution">
    <text evidence="10">The sequence shown here is derived from an EMBL/GenBank/DDBJ whole genome shotgun (WGS) entry which is preliminary data.</text>
</comment>
<dbReference type="PROSITE" id="PS52029">
    <property type="entry name" value="LD_TPASE"/>
    <property type="match status" value="1"/>
</dbReference>
<keyword evidence="6 7" id="KW-0961">Cell wall biogenesis/degradation</keyword>
<evidence type="ECO:0000313" key="11">
    <source>
        <dbReference type="Proteomes" id="UP000231263"/>
    </source>
</evidence>
<dbReference type="AlphaFoldDB" id="A0A2M7XEH0"/>
<dbReference type="GO" id="GO:0071972">
    <property type="term" value="F:peptidoglycan L,D-transpeptidase activity"/>
    <property type="evidence" value="ECO:0007669"/>
    <property type="project" value="TreeGrafter"/>
</dbReference>
<dbReference type="SUPFAM" id="SSF141523">
    <property type="entry name" value="L,D-transpeptidase catalytic domain-like"/>
    <property type="match status" value="1"/>
</dbReference>
<dbReference type="GO" id="GO:0008360">
    <property type="term" value="P:regulation of cell shape"/>
    <property type="evidence" value="ECO:0007669"/>
    <property type="project" value="UniProtKB-UniRule"/>
</dbReference>
<dbReference type="InterPro" id="IPR028994">
    <property type="entry name" value="Integrin_alpha_N"/>
</dbReference>